<keyword evidence="1" id="KW-0472">Membrane</keyword>
<feature type="transmembrane region" description="Helical" evidence="1">
    <location>
        <begin position="68"/>
        <end position="89"/>
    </location>
</feature>
<dbReference type="OrthoDB" id="2973680at2"/>
<gene>
    <name evidence="2" type="ORF">FN924_08590</name>
</gene>
<dbReference type="AlphaFoldDB" id="A0A516KFN7"/>
<protein>
    <submittedName>
        <fullName evidence="2">Uncharacterized protein</fullName>
    </submittedName>
</protein>
<dbReference type="RefSeq" id="WP_143893595.1">
    <property type="nucleotide sequence ID" value="NZ_CP041666.1"/>
</dbReference>
<accession>A0A516KFN7</accession>
<sequence>MGIITLLLFMLLSNSLLKKVNKILKWIALGYYVALSAIFLFGDWYITNHFHLKNGPVPKEGFATHFDWISTFGYFYLIPMVIIVIYVSLRGVKNIYPKGLRVFLSIFIITVSFGMGYIALFCFVLIFYGFAP</sequence>
<keyword evidence="1" id="KW-0812">Transmembrane</keyword>
<dbReference type="Proteomes" id="UP000315215">
    <property type="component" value="Chromosome"/>
</dbReference>
<dbReference type="KEGG" id="aqt:FN924_08590"/>
<organism evidence="2 3">
    <name type="scientific">Radiobacillus deserti</name>
    <dbReference type="NCBI Taxonomy" id="2594883"/>
    <lineage>
        <taxon>Bacteria</taxon>
        <taxon>Bacillati</taxon>
        <taxon>Bacillota</taxon>
        <taxon>Bacilli</taxon>
        <taxon>Bacillales</taxon>
        <taxon>Bacillaceae</taxon>
        <taxon>Radiobacillus</taxon>
    </lineage>
</organism>
<evidence type="ECO:0000313" key="2">
    <source>
        <dbReference type="EMBL" id="QDP40225.1"/>
    </source>
</evidence>
<feature type="transmembrane region" description="Helical" evidence="1">
    <location>
        <begin position="27"/>
        <end position="47"/>
    </location>
</feature>
<proteinExistence type="predicted"/>
<keyword evidence="3" id="KW-1185">Reference proteome</keyword>
<feature type="transmembrane region" description="Helical" evidence="1">
    <location>
        <begin position="101"/>
        <end position="130"/>
    </location>
</feature>
<keyword evidence="1" id="KW-1133">Transmembrane helix</keyword>
<evidence type="ECO:0000313" key="3">
    <source>
        <dbReference type="Proteomes" id="UP000315215"/>
    </source>
</evidence>
<dbReference type="EMBL" id="CP041666">
    <property type="protein sequence ID" value="QDP40225.1"/>
    <property type="molecule type" value="Genomic_DNA"/>
</dbReference>
<reference evidence="2 3" key="1">
    <citation type="submission" date="2019-07" db="EMBL/GenBank/DDBJ databases">
        <authorList>
            <person name="Li J."/>
        </authorList>
    </citation>
    <scope>NUCLEOTIDE SEQUENCE [LARGE SCALE GENOMIC DNA]</scope>
    <source>
        <strain evidence="2 3">TKL69</strain>
    </source>
</reference>
<evidence type="ECO:0000256" key="1">
    <source>
        <dbReference type="SAM" id="Phobius"/>
    </source>
</evidence>
<name>A0A516KFN7_9BACI</name>